<dbReference type="PANTHER" id="PTHR21624">
    <property type="entry name" value="STEROL DESATURASE-RELATED PROTEIN"/>
    <property type="match status" value="1"/>
</dbReference>
<dbReference type="AlphaFoldDB" id="A0A6I3KXS9"/>
<dbReference type="InterPro" id="IPR006694">
    <property type="entry name" value="Fatty_acid_hydroxylase"/>
</dbReference>
<dbReference type="GO" id="GO:0006643">
    <property type="term" value="P:membrane lipid metabolic process"/>
    <property type="evidence" value="ECO:0007669"/>
    <property type="project" value="TreeGrafter"/>
</dbReference>
<evidence type="ECO:0000256" key="4">
    <source>
        <dbReference type="ARBA" id="ARBA00023002"/>
    </source>
</evidence>
<evidence type="ECO:0000256" key="8">
    <source>
        <dbReference type="SAM" id="Phobius"/>
    </source>
</evidence>
<evidence type="ECO:0000256" key="2">
    <source>
        <dbReference type="ARBA" id="ARBA00022692"/>
    </source>
</evidence>
<dbReference type="GO" id="GO:0016020">
    <property type="term" value="C:membrane"/>
    <property type="evidence" value="ECO:0007669"/>
    <property type="project" value="GOC"/>
</dbReference>
<dbReference type="GO" id="GO:0008610">
    <property type="term" value="P:lipid biosynthetic process"/>
    <property type="evidence" value="ECO:0007669"/>
    <property type="project" value="InterPro"/>
</dbReference>
<dbReference type="EMBL" id="WMBB01000005">
    <property type="protein sequence ID" value="MTE13370.1"/>
    <property type="molecule type" value="Genomic_DNA"/>
</dbReference>
<dbReference type="PANTHER" id="PTHR21624:SF1">
    <property type="entry name" value="ALKYLGLYCEROL MONOOXYGENASE"/>
    <property type="match status" value="1"/>
</dbReference>
<keyword evidence="5" id="KW-0443">Lipid metabolism</keyword>
<comment type="caution">
    <text evidence="10">The sequence shown here is derived from an EMBL/GenBank/DDBJ whole genome shotgun (WGS) entry which is preliminary data.</text>
</comment>
<keyword evidence="2 8" id="KW-0812">Transmembrane</keyword>
<evidence type="ECO:0000256" key="3">
    <source>
        <dbReference type="ARBA" id="ARBA00022989"/>
    </source>
</evidence>
<keyword evidence="3 8" id="KW-1133">Transmembrane helix</keyword>
<keyword evidence="11" id="KW-1185">Reference proteome</keyword>
<protein>
    <submittedName>
        <fullName evidence="10">Sterol desaturase family protein</fullName>
    </submittedName>
</protein>
<feature type="domain" description="Fatty acid hydroxylase" evidence="9">
    <location>
        <begin position="148"/>
        <end position="285"/>
    </location>
</feature>
<gene>
    <name evidence="10" type="ORF">GLP40_11370</name>
</gene>
<feature type="transmembrane region" description="Helical" evidence="8">
    <location>
        <begin position="202"/>
        <end position="224"/>
    </location>
</feature>
<dbReference type="InterPro" id="IPR051689">
    <property type="entry name" value="Sterol_desaturase/TMEM195"/>
</dbReference>
<evidence type="ECO:0000313" key="10">
    <source>
        <dbReference type="EMBL" id="MTE13370.1"/>
    </source>
</evidence>
<evidence type="ECO:0000256" key="6">
    <source>
        <dbReference type="ARBA" id="ARBA00023136"/>
    </source>
</evidence>
<sequence length="350" mass="38987">MRPGPLLGHRVRIIEIPAGTGIPSRFAVTETSRSTIPAGGPRVRESISCSTRHTHPTRTPTVDYARIFTIAIPAYLVLVTAEWISWRHIAGSDRKNGFHGPDTMNSLVIGIASKATGPLENLLVPFSFVLVAAALTPIHLPADRWWTWITAFVATDFCYYWGHRADHRVRILWTAHSVHHSSEQFNMSTALRMPALMPFATFLHNAAFVPAAVIGVPPFIILFWQLASTIFQWPLHTQRIGFLPTPIEYVFNTPSHHRVHHGSNNPYLDKNYGGVLIIWDRIFGSYAHETSPITYGLTKNIGTFNPIKTNFHEFITMLADIGQAPGTQTVLRAVFGPPAAPAHPRTTTRT</sequence>
<evidence type="ECO:0000256" key="7">
    <source>
        <dbReference type="SAM" id="MobiDB-lite"/>
    </source>
</evidence>
<keyword evidence="4" id="KW-0560">Oxidoreductase</keyword>
<reference evidence="10 11" key="1">
    <citation type="submission" date="2019-11" db="EMBL/GenBank/DDBJ databases">
        <title>Nocardia sp. nov. CT2-14 isolated from soil.</title>
        <authorList>
            <person name="Kanchanasin P."/>
            <person name="Tanasupawat S."/>
            <person name="Yuki M."/>
            <person name="Kudo T."/>
        </authorList>
    </citation>
    <scope>NUCLEOTIDE SEQUENCE [LARGE SCALE GENOMIC DNA]</scope>
    <source>
        <strain evidence="10 11">CT2-14</strain>
    </source>
</reference>
<dbReference type="GO" id="GO:0012505">
    <property type="term" value="C:endomembrane system"/>
    <property type="evidence" value="ECO:0007669"/>
    <property type="project" value="UniProtKB-SubCell"/>
</dbReference>
<dbReference type="GO" id="GO:0050479">
    <property type="term" value="F:glyceryl-ether monooxygenase activity"/>
    <property type="evidence" value="ECO:0007669"/>
    <property type="project" value="TreeGrafter"/>
</dbReference>
<evidence type="ECO:0000256" key="1">
    <source>
        <dbReference type="ARBA" id="ARBA00004127"/>
    </source>
</evidence>
<name>A0A6I3KXS9_9NOCA</name>
<organism evidence="10 11">
    <name type="scientific">Nocardia aurantiaca</name>
    <dbReference type="NCBI Taxonomy" id="2675850"/>
    <lineage>
        <taxon>Bacteria</taxon>
        <taxon>Bacillati</taxon>
        <taxon>Actinomycetota</taxon>
        <taxon>Actinomycetes</taxon>
        <taxon>Mycobacteriales</taxon>
        <taxon>Nocardiaceae</taxon>
        <taxon>Nocardia</taxon>
    </lineage>
</organism>
<evidence type="ECO:0000256" key="5">
    <source>
        <dbReference type="ARBA" id="ARBA00023098"/>
    </source>
</evidence>
<comment type="subcellular location">
    <subcellularLocation>
        <location evidence="1">Endomembrane system</location>
        <topology evidence="1">Multi-pass membrane protein</topology>
    </subcellularLocation>
</comment>
<evidence type="ECO:0000313" key="11">
    <source>
        <dbReference type="Proteomes" id="UP000432464"/>
    </source>
</evidence>
<dbReference type="Proteomes" id="UP000432464">
    <property type="component" value="Unassembled WGS sequence"/>
</dbReference>
<accession>A0A6I3KXS9</accession>
<feature type="transmembrane region" description="Helical" evidence="8">
    <location>
        <begin position="122"/>
        <end position="139"/>
    </location>
</feature>
<feature type="transmembrane region" description="Helical" evidence="8">
    <location>
        <begin position="145"/>
        <end position="162"/>
    </location>
</feature>
<feature type="transmembrane region" description="Helical" evidence="8">
    <location>
        <begin position="64"/>
        <end position="86"/>
    </location>
</feature>
<proteinExistence type="predicted"/>
<dbReference type="Pfam" id="PF04116">
    <property type="entry name" value="FA_hydroxylase"/>
    <property type="match status" value="1"/>
</dbReference>
<dbReference type="GO" id="GO:0005506">
    <property type="term" value="F:iron ion binding"/>
    <property type="evidence" value="ECO:0007669"/>
    <property type="project" value="InterPro"/>
</dbReference>
<evidence type="ECO:0000259" key="9">
    <source>
        <dbReference type="Pfam" id="PF04116"/>
    </source>
</evidence>
<feature type="region of interest" description="Disordered" evidence="7">
    <location>
        <begin position="31"/>
        <end position="54"/>
    </location>
</feature>
<keyword evidence="6 8" id="KW-0472">Membrane</keyword>